<dbReference type="Proteomes" id="UP000019375">
    <property type="component" value="Unassembled WGS sequence"/>
</dbReference>
<protein>
    <submittedName>
        <fullName evidence="2">ZYBA0S06-04962g1_1</fullName>
    </submittedName>
</protein>
<feature type="compositionally biased region" description="Acidic residues" evidence="1">
    <location>
        <begin position="146"/>
        <end position="159"/>
    </location>
</feature>
<accession>A0A8J2T7D1</accession>
<keyword evidence="3" id="KW-1185">Reference proteome</keyword>
<proteinExistence type="predicted"/>
<sequence length="168" mass="19050">MIGTTVTVSQQYLLASKVRSKLLKCASTEKNKDYDLRVLVGHANLLDKLMDSIDTFTQAQRQDTSAVSYLSSDEEEDEVVARERGQELSEESGSESDEDEEDEVADSFAVFYGSTPRYAQSEHFSTIWEEEEQAGYVPLRLSQKEEYDDEESEDSDMEQDLSMMPISV</sequence>
<gene>
    <name evidence="2" type="ORF">BN860_04962g</name>
</gene>
<feature type="region of interest" description="Disordered" evidence="1">
    <location>
        <begin position="135"/>
        <end position="168"/>
    </location>
</feature>
<feature type="compositionally biased region" description="Acidic residues" evidence="1">
    <location>
        <begin position="88"/>
        <end position="105"/>
    </location>
</feature>
<name>A0A8J2T7D1_ZYGB2</name>
<dbReference type="AlphaFoldDB" id="A0A8J2T7D1"/>
<evidence type="ECO:0000313" key="2">
    <source>
        <dbReference type="EMBL" id="CDF90282.1"/>
    </source>
</evidence>
<dbReference type="PANTHER" id="PTHR36826:SF1">
    <property type="entry name" value="PROTEIN ECM13"/>
    <property type="match status" value="1"/>
</dbReference>
<evidence type="ECO:0000256" key="1">
    <source>
        <dbReference type="SAM" id="MobiDB-lite"/>
    </source>
</evidence>
<dbReference type="InterPro" id="IPR037738">
    <property type="entry name" value="Ecm13-like"/>
</dbReference>
<feature type="region of interest" description="Disordered" evidence="1">
    <location>
        <begin position="66"/>
        <end position="107"/>
    </location>
</feature>
<reference evidence="3" key="1">
    <citation type="journal article" date="2013" name="Genome Announc.">
        <title>Genome sequence of the food spoilage yeast Zygosaccharomyces bailii CLIB 213(T).</title>
        <authorList>
            <person name="Galeote V."/>
            <person name="Bigey F."/>
            <person name="Devillers H."/>
            <person name="Neuveglise C."/>
            <person name="Dequin S."/>
        </authorList>
    </citation>
    <scope>NUCLEOTIDE SEQUENCE [LARGE SCALE GENOMIC DNA]</scope>
    <source>
        <strain evidence="3">CLIB 213 / ATCC 58445 / CBS 680 / CCRC 21525 / NBRC 1098 / NCYC 1416 / NRRL Y-2227</strain>
    </source>
</reference>
<dbReference type="OrthoDB" id="5431245at2759"/>
<dbReference type="PANTHER" id="PTHR36826">
    <property type="entry name" value="PROTEIN ECM13"/>
    <property type="match status" value="1"/>
</dbReference>
<evidence type="ECO:0000313" key="3">
    <source>
        <dbReference type="Proteomes" id="UP000019375"/>
    </source>
</evidence>
<dbReference type="EMBL" id="HG316459">
    <property type="protein sequence ID" value="CDF90282.1"/>
    <property type="molecule type" value="Genomic_DNA"/>
</dbReference>
<organism evidence="2 3">
    <name type="scientific">Zygosaccharomyces bailii (strain CLIB 213 / ATCC 58445 / CBS 680 / BCRC 21525 / NBRC 1098 / NCYC 1416 / NRRL Y-2227)</name>
    <dbReference type="NCBI Taxonomy" id="1333698"/>
    <lineage>
        <taxon>Eukaryota</taxon>
        <taxon>Fungi</taxon>
        <taxon>Dikarya</taxon>
        <taxon>Ascomycota</taxon>
        <taxon>Saccharomycotina</taxon>
        <taxon>Saccharomycetes</taxon>
        <taxon>Saccharomycetales</taxon>
        <taxon>Saccharomycetaceae</taxon>
        <taxon>Zygosaccharomyces</taxon>
    </lineage>
</organism>